<dbReference type="PANTHER" id="PTHR47926">
    <property type="entry name" value="PENTATRICOPEPTIDE REPEAT-CONTAINING PROTEIN"/>
    <property type="match status" value="1"/>
</dbReference>
<name>A0AAD4IQW8_PERFH</name>
<dbReference type="GO" id="GO:0009451">
    <property type="term" value="P:RNA modification"/>
    <property type="evidence" value="ECO:0007669"/>
    <property type="project" value="InterPro"/>
</dbReference>
<dbReference type="InterPro" id="IPR002885">
    <property type="entry name" value="PPR_rpt"/>
</dbReference>
<dbReference type="AlphaFoldDB" id="A0AAD4IQW8"/>
<evidence type="ECO:0008006" key="4">
    <source>
        <dbReference type="Google" id="ProtNLM"/>
    </source>
</evidence>
<evidence type="ECO:0000313" key="3">
    <source>
        <dbReference type="Proteomes" id="UP001190926"/>
    </source>
</evidence>
<dbReference type="PANTHER" id="PTHR47926:SF347">
    <property type="entry name" value="PENTATRICOPEPTIDE REPEAT-CONTAINING PROTEIN"/>
    <property type="match status" value="1"/>
</dbReference>
<keyword evidence="1" id="KW-0677">Repeat</keyword>
<dbReference type="Gene3D" id="1.25.40.10">
    <property type="entry name" value="Tetratricopeptide repeat domain"/>
    <property type="match status" value="1"/>
</dbReference>
<dbReference type="Proteomes" id="UP001190926">
    <property type="component" value="Unassembled WGS sequence"/>
</dbReference>
<dbReference type="InterPro" id="IPR046960">
    <property type="entry name" value="PPR_At4g14850-like_plant"/>
</dbReference>
<dbReference type="GO" id="GO:0003723">
    <property type="term" value="F:RNA binding"/>
    <property type="evidence" value="ECO:0007669"/>
    <property type="project" value="InterPro"/>
</dbReference>
<protein>
    <recommendedName>
        <fullName evidence="4">Pentatricopeptide repeat-containing protein</fullName>
    </recommendedName>
</protein>
<reference evidence="2 3" key="1">
    <citation type="journal article" date="2021" name="Nat. Commun.">
        <title>Incipient diploidization of the medicinal plant Perilla within 10,000 years.</title>
        <authorList>
            <person name="Zhang Y."/>
            <person name="Shen Q."/>
            <person name="Leng L."/>
            <person name="Zhang D."/>
            <person name="Chen S."/>
            <person name="Shi Y."/>
            <person name="Ning Z."/>
            <person name="Chen S."/>
        </authorList>
    </citation>
    <scope>NUCLEOTIDE SEQUENCE [LARGE SCALE GENOMIC DNA]</scope>
    <source>
        <strain evidence="3">cv. PC099</strain>
    </source>
</reference>
<comment type="caution">
    <text evidence="2">The sequence shown here is derived from an EMBL/GenBank/DDBJ whole genome shotgun (WGS) entry which is preliminary data.</text>
</comment>
<proteinExistence type="predicted"/>
<dbReference type="EMBL" id="SDAM02005406">
    <property type="protein sequence ID" value="KAH6819898.1"/>
    <property type="molecule type" value="Genomic_DNA"/>
</dbReference>
<sequence length="116" mass="13341">MPSRDTISTCVMSGNWRLGRAMHALFFVNERMVFSTFVETSLVDFYWKFGDPDMAFHVFDGMVEKNEVSWTVMISGYIEYHRAIAYEHLVLLHHPIKNTSFRLLGAHLLSLGGVLV</sequence>
<dbReference type="InterPro" id="IPR011990">
    <property type="entry name" value="TPR-like_helical_dom_sf"/>
</dbReference>
<keyword evidence="3" id="KW-1185">Reference proteome</keyword>
<accession>A0AAD4IQW8</accession>
<gene>
    <name evidence="2" type="ORF">C2S53_018389</name>
</gene>
<evidence type="ECO:0000256" key="1">
    <source>
        <dbReference type="ARBA" id="ARBA00022737"/>
    </source>
</evidence>
<organism evidence="2 3">
    <name type="scientific">Perilla frutescens var. hirtella</name>
    <name type="common">Perilla citriodora</name>
    <name type="synonym">Perilla setoyensis</name>
    <dbReference type="NCBI Taxonomy" id="608512"/>
    <lineage>
        <taxon>Eukaryota</taxon>
        <taxon>Viridiplantae</taxon>
        <taxon>Streptophyta</taxon>
        <taxon>Embryophyta</taxon>
        <taxon>Tracheophyta</taxon>
        <taxon>Spermatophyta</taxon>
        <taxon>Magnoliopsida</taxon>
        <taxon>eudicotyledons</taxon>
        <taxon>Gunneridae</taxon>
        <taxon>Pentapetalae</taxon>
        <taxon>asterids</taxon>
        <taxon>lamiids</taxon>
        <taxon>Lamiales</taxon>
        <taxon>Lamiaceae</taxon>
        <taxon>Nepetoideae</taxon>
        <taxon>Elsholtzieae</taxon>
        <taxon>Perilla</taxon>
    </lineage>
</organism>
<dbReference type="Pfam" id="PF01535">
    <property type="entry name" value="PPR"/>
    <property type="match status" value="1"/>
</dbReference>
<evidence type="ECO:0000313" key="2">
    <source>
        <dbReference type="EMBL" id="KAH6819898.1"/>
    </source>
</evidence>